<evidence type="ECO:0000313" key="2">
    <source>
        <dbReference type="EMBL" id="SUV53278.1"/>
    </source>
</evidence>
<keyword evidence="1" id="KW-0812">Transmembrane</keyword>
<feature type="transmembrane region" description="Helical" evidence="1">
    <location>
        <begin position="134"/>
        <end position="155"/>
    </location>
</feature>
<proteinExistence type="predicted"/>
<dbReference type="PRINTS" id="PR00169">
    <property type="entry name" value="KCHANNEL"/>
</dbReference>
<feature type="transmembrane region" description="Helical" evidence="1">
    <location>
        <begin position="161"/>
        <end position="185"/>
    </location>
</feature>
<dbReference type="AlphaFoldDB" id="A0A380ZWU6"/>
<name>A0A380ZWU6_9FLAO</name>
<protein>
    <recommendedName>
        <fullName evidence="4">DUF4013 domain-containing protein</fullName>
    </recommendedName>
</protein>
<gene>
    <name evidence="2" type="ORF">NCTC11661_02427</name>
</gene>
<keyword evidence="1" id="KW-0472">Membrane</keyword>
<dbReference type="EMBL" id="UFTJ01000005">
    <property type="protein sequence ID" value="SUV53278.1"/>
    <property type="molecule type" value="Genomic_DNA"/>
</dbReference>
<sequence>MIQFYKKRDFGALMNDTFKFFKLYGKNYFKNFLLLNGPFILVLIILIYIGYDVFINPTLNGNLDDRAFFFEEYLEQNIFLFTIVGIFLLIFFIIMGILNYIFPVFYMKKLANYGAKEITMDDLLQEFKGNAKRIFYFSIGTIFVTAPLFGIIFGLVYLSVFLLIGLLLIFLVGPFLINAFSFHLFDYFNTEKSFFESLSYALRSQFSYPDGQQKSPFWKYIGLTLVMYFLINTISTLVMVLPAIVFITGYYTIDSMGSMSNDQIFILGFSIAYILMILVSIILTNLIYVGVGFMYYDNRTDLHRKETLSEIDSIGNDS</sequence>
<accession>A0A380ZWU6</accession>
<feature type="transmembrane region" description="Helical" evidence="1">
    <location>
        <begin position="220"/>
        <end position="253"/>
    </location>
</feature>
<keyword evidence="1" id="KW-1133">Transmembrane helix</keyword>
<feature type="transmembrane region" description="Helical" evidence="1">
    <location>
        <begin position="32"/>
        <end position="51"/>
    </location>
</feature>
<dbReference type="Proteomes" id="UP000255515">
    <property type="component" value="Unassembled WGS sequence"/>
</dbReference>
<evidence type="ECO:0008006" key="4">
    <source>
        <dbReference type="Google" id="ProtNLM"/>
    </source>
</evidence>
<feature type="transmembrane region" description="Helical" evidence="1">
    <location>
        <begin position="265"/>
        <end position="296"/>
    </location>
</feature>
<reference evidence="2 3" key="1">
    <citation type="submission" date="2018-06" db="EMBL/GenBank/DDBJ databases">
        <authorList>
            <consortium name="Pathogen Informatics"/>
            <person name="Doyle S."/>
        </authorList>
    </citation>
    <scope>NUCLEOTIDE SEQUENCE [LARGE SCALE GENOMIC DNA]</scope>
    <source>
        <strain evidence="2 3">NCTC11661</strain>
    </source>
</reference>
<evidence type="ECO:0000256" key="1">
    <source>
        <dbReference type="SAM" id="Phobius"/>
    </source>
</evidence>
<organism evidence="2 3">
    <name type="scientific">Bergeyella zoohelcum</name>
    <dbReference type="NCBI Taxonomy" id="1015"/>
    <lineage>
        <taxon>Bacteria</taxon>
        <taxon>Pseudomonadati</taxon>
        <taxon>Bacteroidota</taxon>
        <taxon>Flavobacteriia</taxon>
        <taxon>Flavobacteriales</taxon>
        <taxon>Weeksellaceae</taxon>
        <taxon>Bergeyella</taxon>
    </lineage>
</organism>
<feature type="transmembrane region" description="Helical" evidence="1">
    <location>
        <begin position="78"/>
        <end position="102"/>
    </location>
</feature>
<evidence type="ECO:0000313" key="3">
    <source>
        <dbReference type="Proteomes" id="UP000255515"/>
    </source>
</evidence>